<comment type="subcellular location">
    <subcellularLocation>
        <location evidence="1">Cell outer membrane</location>
    </subcellularLocation>
</comment>
<dbReference type="Gene3D" id="1.20.1600.10">
    <property type="entry name" value="Outer membrane efflux proteins (OEP)"/>
    <property type="match status" value="1"/>
</dbReference>
<reference evidence="8" key="1">
    <citation type="submission" date="2021-01" db="EMBL/GenBank/DDBJ databases">
        <title>Modified the classification status of verrucomicrobia.</title>
        <authorList>
            <person name="Feng X."/>
        </authorList>
    </citation>
    <scope>NUCLEOTIDE SEQUENCE</scope>
    <source>
        <strain evidence="8">KCTC 13126</strain>
    </source>
</reference>
<evidence type="ECO:0000313" key="8">
    <source>
        <dbReference type="EMBL" id="MBK1879057.1"/>
    </source>
</evidence>
<evidence type="ECO:0000256" key="1">
    <source>
        <dbReference type="ARBA" id="ARBA00004442"/>
    </source>
</evidence>
<dbReference type="InterPro" id="IPR003423">
    <property type="entry name" value="OMP_efflux"/>
</dbReference>
<dbReference type="GO" id="GO:0009279">
    <property type="term" value="C:cell outer membrane"/>
    <property type="evidence" value="ECO:0007669"/>
    <property type="project" value="UniProtKB-SubCell"/>
</dbReference>
<keyword evidence="5" id="KW-0812">Transmembrane</keyword>
<evidence type="ECO:0000256" key="7">
    <source>
        <dbReference type="ARBA" id="ARBA00023237"/>
    </source>
</evidence>
<dbReference type="Pfam" id="PF02321">
    <property type="entry name" value="OEP"/>
    <property type="match status" value="2"/>
</dbReference>
<dbReference type="GO" id="GO:0015288">
    <property type="term" value="F:porin activity"/>
    <property type="evidence" value="ECO:0007669"/>
    <property type="project" value="TreeGrafter"/>
</dbReference>
<dbReference type="PANTHER" id="PTHR30026">
    <property type="entry name" value="OUTER MEMBRANE PROTEIN TOLC"/>
    <property type="match status" value="1"/>
</dbReference>
<accession>A0A934S3C8</accession>
<dbReference type="GO" id="GO:1990281">
    <property type="term" value="C:efflux pump complex"/>
    <property type="evidence" value="ECO:0007669"/>
    <property type="project" value="TreeGrafter"/>
</dbReference>
<dbReference type="RefSeq" id="WP_200357270.1">
    <property type="nucleotide sequence ID" value="NZ_JAENIL010000040.1"/>
</dbReference>
<keyword evidence="9" id="KW-1185">Reference proteome</keyword>
<proteinExistence type="inferred from homology"/>
<comment type="caution">
    <text evidence="8">The sequence shown here is derived from an EMBL/GenBank/DDBJ whole genome shotgun (WGS) entry which is preliminary data.</text>
</comment>
<protein>
    <submittedName>
        <fullName evidence="8">TolC family protein</fullName>
    </submittedName>
</protein>
<keyword evidence="4" id="KW-1134">Transmembrane beta strand</keyword>
<evidence type="ECO:0000256" key="6">
    <source>
        <dbReference type="ARBA" id="ARBA00023136"/>
    </source>
</evidence>
<dbReference type="AlphaFoldDB" id="A0A934S3C8"/>
<keyword evidence="6" id="KW-0472">Membrane</keyword>
<evidence type="ECO:0000256" key="4">
    <source>
        <dbReference type="ARBA" id="ARBA00022452"/>
    </source>
</evidence>
<dbReference type="InterPro" id="IPR051906">
    <property type="entry name" value="TolC-like"/>
</dbReference>
<gene>
    <name evidence="8" type="ORF">JIN87_19385</name>
</gene>
<evidence type="ECO:0000313" key="9">
    <source>
        <dbReference type="Proteomes" id="UP000617628"/>
    </source>
</evidence>
<comment type="similarity">
    <text evidence="2">Belongs to the outer membrane factor (OMF) (TC 1.B.17) family.</text>
</comment>
<dbReference type="SUPFAM" id="SSF56954">
    <property type="entry name" value="Outer membrane efflux proteins (OEP)"/>
    <property type="match status" value="1"/>
</dbReference>
<keyword evidence="3" id="KW-0813">Transport</keyword>
<dbReference type="PANTHER" id="PTHR30026:SF20">
    <property type="entry name" value="OUTER MEMBRANE PROTEIN TOLC"/>
    <property type="match status" value="1"/>
</dbReference>
<sequence>MVGVASHAEVSLAGKMPEEVLPQMGEVIALALENSDTVKVRAFVEGEAKGKRISANSAVMPKFTSSFSFRQEKDEDTDGKAEFEDRVVYSIVFKHPLYHWGSLQSQKKIGQLQFDMEGLSSARIISDLIQKVRRDYMALVILKQKLTRSRVDLDEAVARLEYHQESVEQGKASKTSLFNYELAVERQELAVLRNESDWDYRLGSFARLTGVDAEVLGEKIADEIPEFEMLTAESIYGFDTFFQQGVELDEDYQRMNLDVEVQKQNLKIINQSLKPKLDAQLGLSSNALDLDGTRREQSYSYFGVAVGWSIFDGFRKKGRSMEAMQRLSRMEFGLEGVETDLVRGFEQMRTRLEIERRSLAIEERALIATEGRLEWIQSRVEEGLDSEAALEKIQKDYDNASLRAQNLRISYLTALSALVSELGLDALSVD</sequence>
<organism evidence="8 9">
    <name type="scientific">Pelagicoccus mobilis</name>
    <dbReference type="NCBI Taxonomy" id="415221"/>
    <lineage>
        <taxon>Bacteria</taxon>
        <taxon>Pseudomonadati</taxon>
        <taxon>Verrucomicrobiota</taxon>
        <taxon>Opitutia</taxon>
        <taxon>Puniceicoccales</taxon>
        <taxon>Pelagicoccaceae</taxon>
        <taxon>Pelagicoccus</taxon>
    </lineage>
</organism>
<dbReference type="Proteomes" id="UP000617628">
    <property type="component" value="Unassembled WGS sequence"/>
</dbReference>
<keyword evidence="7" id="KW-0998">Cell outer membrane</keyword>
<dbReference type="GO" id="GO:0015562">
    <property type="term" value="F:efflux transmembrane transporter activity"/>
    <property type="evidence" value="ECO:0007669"/>
    <property type="project" value="InterPro"/>
</dbReference>
<name>A0A934S3C8_9BACT</name>
<evidence type="ECO:0000256" key="5">
    <source>
        <dbReference type="ARBA" id="ARBA00022692"/>
    </source>
</evidence>
<dbReference type="EMBL" id="JAENIL010000040">
    <property type="protein sequence ID" value="MBK1879057.1"/>
    <property type="molecule type" value="Genomic_DNA"/>
</dbReference>
<evidence type="ECO:0000256" key="3">
    <source>
        <dbReference type="ARBA" id="ARBA00022448"/>
    </source>
</evidence>
<evidence type="ECO:0000256" key="2">
    <source>
        <dbReference type="ARBA" id="ARBA00007613"/>
    </source>
</evidence>